<protein>
    <recommendedName>
        <fullName evidence="5">BAG domain-containing protein</fullName>
    </recommendedName>
</protein>
<comment type="caution">
    <text evidence="3">The sequence shown here is derived from an EMBL/GenBank/DDBJ whole genome shotgun (WGS) entry which is preliminary data.</text>
</comment>
<feature type="coiled-coil region" evidence="1">
    <location>
        <begin position="406"/>
        <end position="436"/>
    </location>
</feature>
<feature type="compositionally biased region" description="Basic and acidic residues" evidence="2">
    <location>
        <begin position="220"/>
        <end position="238"/>
    </location>
</feature>
<gene>
    <name evidence="3" type="ORF">TKK_009137</name>
</gene>
<reference evidence="3 4" key="1">
    <citation type="journal article" date="2024" name="bioRxiv">
        <title>A reference genome for Trichogramma kaykai: A tiny desert-dwelling parasitoid wasp with competing sex-ratio distorters.</title>
        <authorList>
            <person name="Culotta J."/>
            <person name="Lindsey A.R."/>
        </authorList>
    </citation>
    <scope>NUCLEOTIDE SEQUENCE [LARGE SCALE GENOMIC DNA]</scope>
    <source>
        <strain evidence="3 4">KSX58</strain>
    </source>
</reference>
<keyword evidence="4" id="KW-1185">Reference proteome</keyword>
<evidence type="ECO:0000256" key="2">
    <source>
        <dbReference type="SAM" id="MobiDB-lite"/>
    </source>
</evidence>
<accession>A0ABD2WWD9</accession>
<proteinExistence type="predicted"/>
<feature type="region of interest" description="Disordered" evidence="2">
    <location>
        <begin position="214"/>
        <end position="264"/>
    </location>
</feature>
<dbReference type="EMBL" id="JBJJXI010000067">
    <property type="protein sequence ID" value="KAL3397110.1"/>
    <property type="molecule type" value="Genomic_DNA"/>
</dbReference>
<name>A0ABD2WWD9_9HYME</name>
<sequence length="550" mass="63651">MLACWACGTSTNAREDAWSLPVLYCPPCYNHFWDLAVEADKIERKPVPRPRTRMSTTESTIDDEGPTLGASSPKPAKRRKRVTFVEPSFPEPKLDVEHIRKVAVQLDQLTRTSFSFRFKLQRRYRKLQKLQERGRASDASSFLAIDMLMAKNKYAMKIIEDSFRVTQELLDRIERGRVTVYDYSIMKAELVKIKHDLQETQGLVNEVKQFSEETEAEIPTTKEKVEEQAKATTERTDNDLWPEDPPEMKRKRETSTAAKKKKQLVESHRHTLEKLKYLSALNKEREELEMQIQLRDLFRLIDENQSVLEQIMDADDFQRLEKEWLERFRKICAANDLGVPSGSGDDGTEEDIARRAWQKQTEKFLENVERSKYSSSSDSSDSSKKSLGDVREEERVHRSVQDDKGIISQEEKIKRMERDLETAEQLMTILRELEELDVGNSTQKNGEILKKTRRRLAANDLIKRLEGMNIDEDPTCSSSSYQMPETPESLCHSDDSSGNDNERPSSVEPAEIPSDSLASIRFTGKQKKVVHRTVQENVRYAMDRSESRMR</sequence>
<evidence type="ECO:0008006" key="5">
    <source>
        <dbReference type="Google" id="ProtNLM"/>
    </source>
</evidence>
<feature type="compositionally biased region" description="Basic and acidic residues" evidence="2">
    <location>
        <begin position="381"/>
        <end position="403"/>
    </location>
</feature>
<dbReference type="Proteomes" id="UP001627154">
    <property type="component" value="Unassembled WGS sequence"/>
</dbReference>
<feature type="compositionally biased region" description="Basic and acidic residues" evidence="2">
    <location>
        <begin position="491"/>
        <end position="505"/>
    </location>
</feature>
<evidence type="ECO:0000313" key="4">
    <source>
        <dbReference type="Proteomes" id="UP001627154"/>
    </source>
</evidence>
<feature type="region of interest" description="Disordered" evidence="2">
    <location>
        <begin position="368"/>
        <end position="403"/>
    </location>
</feature>
<dbReference type="AlphaFoldDB" id="A0ABD2WWD9"/>
<keyword evidence="1" id="KW-0175">Coiled coil</keyword>
<feature type="region of interest" description="Disordered" evidence="2">
    <location>
        <begin position="470"/>
        <end position="528"/>
    </location>
</feature>
<evidence type="ECO:0000256" key="1">
    <source>
        <dbReference type="SAM" id="Coils"/>
    </source>
</evidence>
<feature type="region of interest" description="Disordered" evidence="2">
    <location>
        <begin position="46"/>
        <end position="80"/>
    </location>
</feature>
<evidence type="ECO:0000313" key="3">
    <source>
        <dbReference type="EMBL" id="KAL3397110.1"/>
    </source>
</evidence>
<organism evidence="3 4">
    <name type="scientific">Trichogramma kaykai</name>
    <dbReference type="NCBI Taxonomy" id="54128"/>
    <lineage>
        <taxon>Eukaryota</taxon>
        <taxon>Metazoa</taxon>
        <taxon>Ecdysozoa</taxon>
        <taxon>Arthropoda</taxon>
        <taxon>Hexapoda</taxon>
        <taxon>Insecta</taxon>
        <taxon>Pterygota</taxon>
        <taxon>Neoptera</taxon>
        <taxon>Endopterygota</taxon>
        <taxon>Hymenoptera</taxon>
        <taxon>Apocrita</taxon>
        <taxon>Proctotrupomorpha</taxon>
        <taxon>Chalcidoidea</taxon>
        <taxon>Trichogrammatidae</taxon>
        <taxon>Trichogramma</taxon>
    </lineage>
</organism>